<dbReference type="EMBL" id="CP012154">
    <property type="protein sequence ID" value="AKS41037.1"/>
    <property type="molecule type" value="Genomic_DNA"/>
</dbReference>
<evidence type="ECO:0000256" key="5">
    <source>
        <dbReference type="ARBA" id="ARBA00022822"/>
    </source>
</evidence>
<evidence type="ECO:0000313" key="9">
    <source>
        <dbReference type="EMBL" id="AKS41037.1"/>
    </source>
</evidence>
<accession>A0A0K0XTT8</accession>
<evidence type="ECO:0000256" key="2">
    <source>
        <dbReference type="ARBA" id="ARBA00004696"/>
    </source>
</evidence>
<dbReference type="PATRIC" id="fig|1579979.3.peg.664"/>
<comment type="similarity">
    <text evidence="8">Belongs to the TrpC family.</text>
</comment>
<comment type="catalytic activity">
    <reaction evidence="1 8">
        <text>1-(2-carboxyphenylamino)-1-deoxy-D-ribulose 5-phosphate + H(+) = (1S,2R)-1-C-(indol-3-yl)glycerol 3-phosphate + CO2 + H2O</text>
        <dbReference type="Rhea" id="RHEA:23476"/>
        <dbReference type="ChEBI" id="CHEBI:15377"/>
        <dbReference type="ChEBI" id="CHEBI:15378"/>
        <dbReference type="ChEBI" id="CHEBI:16526"/>
        <dbReference type="ChEBI" id="CHEBI:58613"/>
        <dbReference type="ChEBI" id="CHEBI:58866"/>
        <dbReference type="EC" id="4.1.1.48"/>
    </reaction>
</comment>
<dbReference type="Proteomes" id="UP000066624">
    <property type="component" value="Chromosome"/>
</dbReference>
<dbReference type="InterPro" id="IPR013798">
    <property type="entry name" value="Indole-3-glycerol_P_synth_dom"/>
</dbReference>
<dbReference type="STRING" id="1579979.WM2015_656"/>
<evidence type="ECO:0000256" key="8">
    <source>
        <dbReference type="HAMAP-Rule" id="MF_00134"/>
    </source>
</evidence>
<evidence type="ECO:0000256" key="7">
    <source>
        <dbReference type="ARBA" id="ARBA00023239"/>
    </source>
</evidence>
<keyword evidence="4 8" id="KW-0210">Decarboxylase</keyword>
<dbReference type="NCBIfam" id="NF001377">
    <property type="entry name" value="PRK00278.2-4"/>
    <property type="match status" value="1"/>
</dbReference>
<keyword evidence="7 8" id="KW-0456">Lyase</keyword>
<dbReference type="UniPathway" id="UPA00035">
    <property type="reaction ID" value="UER00043"/>
</dbReference>
<evidence type="ECO:0000256" key="1">
    <source>
        <dbReference type="ARBA" id="ARBA00001633"/>
    </source>
</evidence>
<dbReference type="GO" id="GO:0000162">
    <property type="term" value="P:L-tryptophan biosynthetic process"/>
    <property type="evidence" value="ECO:0007669"/>
    <property type="project" value="UniProtKB-UniRule"/>
</dbReference>
<dbReference type="InterPro" id="IPR001468">
    <property type="entry name" value="Indole-3-GlycerolPSynthase_CS"/>
</dbReference>
<reference evidence="9 10" key="1">
    <citation type="submission" date="2015-07" db="EMBL/GenBank/DDBJ databases">
        <authorList>
            <person name="Noorani M."/>
        </authorList>
    </citation>
    <scope>NUCLEOTIDE SEQUENCE [LARGE SCALE GENOMIC DNA]</scope>
    <source>
        <strain evidence="9 10">KCTC 42284</strain>
    </source>
</reference>
<dbReference type="PANTHER" id="PTHR22854:SF2">
    <property type="entry name" value="INDOLE-3-GLYCEROL-PHOSPHATE SYNTHASE"/>
    <property type="match status" value="1"/>
</dbReference>
<dbReference type="Pfam" id="PF00218">
    <property type="entry name" value="IGPS"/>
    <property type="match status" value="1"/>
</dbReference>
<dbReference type="InterPro" id="IPR013785">
    <property type="entry name" value="Aldolase_TIM"/>
</dbReference>
<dbReference type="SUPFAM" id="SSF51366">
    <property type="entry name" value="Ribulose-phoshate binding barrel"/>
    <property type="match status" value="1"/>
</dbReference>
<keyword evidence="6 8" id="KW-0057">Aromatic amino acid biosynthesis</keyword>
<dbReference type="AlphaFoldDB" id="A0A0K0XTT8"/>
<keyword evidence="3 8" id="KW-0028">Amino-acid biosynthesis</keyword>
<sequence length="264" mass="28146">MSADILARILEVKADEVVAGKARQSQSELESRIADLPPLRDFASALKARAAASRDAVIAEVKRASPSAGIIRADFDPAAIARSYEAGGATCLSVLTDQQFFQGDDRFVAEARAACGLPVLRKEFIIDPWQVYQTRALGADALLLIVAALDDAQLSELSSLGKELGLSVLVEVHDEEEMARALAVPGDLIGINNRDLHRFVTDLDTTLRLAPSVPDDRLVVSESGIHSNEDVRRLQAGGIGAFLVGESLMRQPEPGAALARLIGG</sequence>
<evidence type="ECO:0000256" key="3">
    <source>
        <dbReference type="ARBA" id="ARBA00022605"/>
    </source>
</evidence>
<dbReference type="GO" id="GO:0004425">
    <property type="term" value="F:indole-3-glycerol-phosphate synthase activity"/>
    <property type="evidence" value="ECO:0007669"/>
    <property type="project" value="UniProtKB-UniRule"/>
</dbReference>
<evidence type="ECO:0000256" key="4">
    <source>
        <dbReference type="ARBA" id="ARBA00022793"/>
    </source>
</evidence>
<dbReference type="NCBIfam" id="NF001373">
    <property type="entry name" value="PRK00278.1-6"/>
    <property type="match status" value="1"/>
</dbReference>
<evidence type="ECO:0000256" key="6">
    <source>
        <dbReference type="ARBA" id="ARBA00023141"/>
    </source>
</evidence>
<comment type="pathway">
    <text evidence="2 8">Amino-acid biosynthesis; L-tryptophan biosynthesis; L-tryptophan from chorismate: step 4/5.</text>
</comment>
<dbReference type="EC" id="4.1.1.48" evidence="8"/>
<dbReference type="RefSeq" id="WP_049724703.1">
    <property type="nucleotide sequence ID" value="NZ_CP012154.1"/>
</dbReference>
<evidence type="ECO:0000313" key="10">
    <source>
        <dbReference type="Proteomes" id="UP000066624"/>
    </source>
</evidence>
<organism evidence="9 10">
    <name type="scientific">Wenzhouxiangella marina</name>
    <dbReference type="NCBI Taxonomy" id="1579979"/>
    <lineage>
        <taxon>Bacteria</taxon>
        <taxon>Pseudomonadati</taxon>
        <taxon>Pseudomonadota</taxon>
        <taxon>Gammaproteobacteria</taxon>
        <taxon>Chromatiales</taxon>
        <taxon>Wenzhouxiangellaceae</taxon>
        <taxon>Wenzhouxiangella</taxon>
    </lineage>
</organism>
<dbReference type="Gene3D" id="3.20.20.70">
    <property type="entry name" value="Aldolase class I"/>
    <property type="match status" value="1"/>
</dbReference>
<keyword evidence="10" id="KW-1185">Reference proteome</keyword>
<proteinExistence type="inferred from homology"/>
<dbReference type="CDD" id="cd00331">
    <property type="entry name" value="IGPS"/>
    <property type="match status" value="1"/>
</dbReference>
<dbReference type="InterPro" id="IPR011060">
    <property type="entry name" value="RibuloseP-bd_barrel"/>
</dbReference>
<name>A0A0K0XTT8_9GAMM</name>
<dbReference type="KEGG" id="wma:WM2015_656"/>
<dbReference type="PROSITE" id="PS00614">
    <property type="entry name" value="IGPS"/>
    <property type="match status" value="1"/>
</dbReference>
<gene>
    <name evidence="8" type="primary">trpC</name>
    <name evidence="9" type="ORF">WM2015_656</name>
</gene>
<dbReference type="GO" id="GO:0004640">
    <property type="term" value="F:phosphoribosylanthranilate isomerase activity"/>
    <property type="evidence" value="ECO:0007669"/>
    <property type="project" value="TreeGrafter"/>
</dbReference>
<keyword evidence="5 8" id="KW-0822">Tryptophan biosynthesis</keyword>
<dbReference type="InterPro" id="IPR045186">
    <property type="entry name" value="Indole-3-glycerol_P_synth"/>
</dbReference>
<dbReference type="NCBIfam" id="NF001370">
    <property type="entry name" value="PRK00278.1-2"/>
    <property type="match status" value="1"/>
</dbReference>
<dbReference type="HAMAP" id="MF_00134_B">
    <property type="entry name" value="IGPS_B"/>
    <property type="match status" value="1"/>
</dbReference>
<dbReference type="FunFam" id="3.20.20.70:FF:000024">
    <property type="entry name" value="Indole-3-glycerol phosphate synthase"/>
    <property type="match status" value="1"/>
</dbReference>
<dbReference type="OrthoDB" id="9804217at2"/>
<dbReference type="PANTHER" id="PTHR22854">
    <property type="entry name" value="TRYPTOPHAN BIOSYNTHESIS PROTEIN"/>
    <property type="match status" value="1"/>
</dbReference>
<protein>
    <recommendedName>
        <fullName evidence="8">Indole-3-glycerol phosphate synthase</fullName>
        <shortName evidence="8">IGPS</shortName>
        <ecNumber evidence="8">4.1.1.48</ecNumber>
    </recommendedName>
</protein>